<keyword evidence="3" id="KW-1185">Reference proteome</keyword>
<dbReference type="InterPro" id="IPR025187">
    <property type="entry name" value="DUF4112"/>
</dbReference>
<dbReference type="AlphaFoldDB" id="A0A5C6TXY3"/>
<feature type="transmembrane region" description="Helical" evidence="1">
    <location>
        <begin position="51"/>
        <end position="73"/>
    </location>
</feature>
<dbReference type="Proteomes" id="UP000321249">
    <property type="component" value="Unassembled WGS sequence"/>
</dbReference>
<evidence type="ECO:0000256" key="1">
    <source>
        <dbReference type="SAM" id="Phobius"/>
    </source>
</evidence>
<dbReference type="RefSeq" id="WP_147044154.1">
    <property type="nucleotide sequence ID" value="NZ_BAABIR010000001.1"/>
</dbReference>
<evidence type="ECO:0000313" key="2">
    <source>
        <dbReference type="EMBL" id="TXC64731.1"/>
    </source>
</evidence>
<reference evidence="2 3" key="1">
    <citation type="journal article" date="2015" name="J. Microbiol.">
        <title>Sphingosinicella ginsenosidimutans sp. nov., with ginsenoside converting activity.</title>
        <authorList>
            <person name="Kim J.K."/>
            <person name="Kang M.S."/>
            <person name="Park S.C."/>
            <person name="Kim K.M."/>
            <person name="Choi K."/>
            <person name="Yoon M.H."/>
            <person name="Im W.T."/>
        </authorList>
    </citation>
    <scope>NUCLEOTIDE SEQUENCE [LARGE SCALE GENOMIC DNA]</scope>
    <source>
        <strain evidence="2 3">BS-11</strain>
    </source>
</reference>
<gene>
    <name evidence="2" type="ORF">FRZ32_14395</name>
</gene>
<dbReference type="OrthoDB" id="513552at2"/>
<feature type="transmembrane region" description="Helical" evidence="1">
    <location>
        <begin position="93"/>
        <end position="112"/>
    </location>
</feature>
<dbReference type="Pfam" id="PF13430">
    <property type="entry name" value="DUF4112"/>
    <property type="match status" value="1"/>
</dbReference>
<dbReference type="PANTHER" id="PTHR35519">
    <property type="entry name" value="MEMBRANE PROTEINS"/>
    <property type="match status" value="1"/>
</dbReference>
<sequence length="144" mass="16027">MPNRVDMDALAARLGAGRDPASVRRRIEAMEALLERAFVIPGTNRRFGLDVALDLIPIVGDVVAAAMGAWIVWEARNLGMPKWHLARMGGNVGIDLLLGAIPWVGAIPDFFFRSNTRNLRIVRKWLDRHHPETGTIEGQVLARR</sequence>
<organism evidence="2 3">
    <name type="scientific">Allosphingosinicella ginsenosidimutans</name>
    <dbReference type="NCBI Taxonomy" id="1176539"/>
    <lineage>
        <taxon>Bacteria</taxon>
        <taxon>Pseudomonadati</taxon>
        <taxon>Pseudomonadota</taxon>
        <taxon>Alphaproteobacteria</taxon>
        <taxon>Sphingomonadales</taxon>
        <taxon>Sphingomonadaceae</taxon>
        <taxon>Allosphingosinicella</taxon>
    </lineage>
</organism>
<protein>
    <submittedName>
        <fullName evidence="2">DUF4112 domain-containing protein</fullName>
    </submittedName>
</protein>
<keyword evidence="1" id="KW-1133">Transmembrane helix</keyword>
<evidence type="ECO:0000313" key="3">
    <source>
        <dbReference type="Proteomes" id="UP000321249"/>
    </source>
</evidence>
<dbReference type="PANTHER" id="PTHR35519:SF2">
    <property type="entry name" value="PH DOMAIN PROTEIN"/>
    <property type="match status" value="1"/>
</dbReference>
<keyword evidence="1" id="KW-0472">Membrane</keyword>
<name>A0A5C6TXY3_9SPHN</name>
<accession>A0A5C6TXY3</accession>
<proteinExistence type="predicted"/>
<comment type="caution">
    <text evidence="2">The sequence shown here is derived from an EMBL/GenBank/DDBJ whole genome shotgun (WGS) entry which is preliminary data.</text>
</comment>
<dbReference type="EMBL" id="VOQQ01000001">
    <property type="protein sequence ID" value="TXC64731.1"/>
    <property type="molecule type" value="Genomic_DNA"/>
</dbReference>
<keyword evidence="1" id="KW-0812">Transmembrane</keyword>